<evidence type="ECO:0000313" key="2">
    <source>
        <dbReference type="Proteomes" id="UP000887116"/>
    </source>
</evidence>
<comment type="caution">
    <text evidence="1">The sequence shown here is derived from an EMBL/GenBank/DDBJ whole genome shotgun (WGS) entry which is preliminary data.</text>
</comment>
<keyword evidence="2" id="KW-1185">Reference proteome</keyword>
<protein>
    <submittedName>
        <fullName evidence="1">Uncharacterized protein</fullName>
    </submittedName>
</protein>
<sequence length="70" mass="7953">MKIFVIEDGIIAWRLFSWSTRDPCIAVDTTLNSIAYLNIAVVLKSLFLGIEFPYEDSHFQQGNASCLLTR</sequence>
<organism evidence="1 2">
    <name type="scientific">Trichonephila clavata</name>
    <name type="common">Joro spider</name>
    <name type="synonym">Nephila clavata</name>
    <dbReference type="NCBI Taxonomy" id="2740835"/>
    <lineage>
        <taxon>Eukaryota</taxon>
        <taxon>Metazoa</taxon>
        <taxon>Ecdysozoa</taxon>
        <taxon>Arthropoda</taxon>
        <taxon>Chelicerata</taxon>
        <taxon>Arachnida</taxon>
        <taxon>Araneae</taxon>
        <taxon>Araneomorphae</taxon>
        <taxon>Entelegynae</taxon>
        <taxon>Araneoidea</taxon>
        <taxon>Nephilidae</taxon>
        <taxon>Trichonephila</taxon>
    </lineage>
</organism>
<dbReference type="AlphaFoldDB" id="A0A8X6G8Y8"/>
<name>A0A8X6G8Y8_TRICU</name>
<reference evidence="1" key="1">
    <citation type="submission" date="2020-07" db="EMBL/GenBank/DDBJ databases">
        <title>Multicomponent nature underlies the extraordinary mechanical properties of spider dragline silk.</title>
        <authorList>
            <person name="Kono N."/>
            <person name="Nakamura H."/>
            <person name="Mori M."/>
            <person name="Yoshida Y."/>
            <person name="Ohtoshi R."/>
            <person name="Malay A.D."/>
            <person name="Moran D.A.P."/>
            <person name="Tomita M."/>
            <person name="Numata K."/>
            <person name="Arakawa K."/>
        </authorList>
    </citation>
    <scope>NUCLEOTIDE SEQUENCE</scope>
</reference>
<accession>A0A8X6G8Y8</accession>
<dbReference type="Proteomes" id="UP000887116">
    <property type="component" value="Unassembled WGS sequence"/>
</dbReference>
<dbReference type="EMBL" id="BMAO01031712">
    <property type="protein sequence ID" value="GFQ77113.1"/>
    <property type="molecule type" value="Genomic_DNA"/>
</dbReference>
<evidence type="ECO:0000313" key="1">
    <source>
        <dbReference type="EMBL" id="GFQ77113.1"/>
    </source>
</evidence>
<gene>
    <name evidence="1" type="ORF">TNCT_326751</name>
</gene>
<proteinExistence type="predicted"/>